<dbReference type="AlphaFoldDB" id="A0A4Y7KHS2"/>
<accession>A0A4Y7KHS2</accession>
<keyword evidence="1" id="KW-0812">Transmembrane</keyword>
<keyword evidence="3" id="KW-1185">Reference proteome</keyword>
<evidence type="ECO:0000313" key="3">
    <source>
        <dbReference type="Proteomes" id="UP000316621"/>
    </source>
</evidence>
<reference evidence="2 3" key="1">
    <citation type="journal article" date="2018" name="Science">
        <title>The opium poppy genome and morphinan production.</title>
        <authorList>
            <person name="Guo L."/>
            <person name="Winzer T."/>
            <person name="Yang X."/>
            <person name="Li Y."/>
            <person name="Ning Z."/>
            <person name="He Z."/>
            <person name="Teodor R."/>
            <person name="Lu Y."/>
            <person name="Bowser T.A."/>
            <person name="Graham I.A."/>
            <person name="Ye K."/>
        </authorList>
    </citation>
    <scope>NUCLEOTIDE SEQUENCE [LARGE SCALE GENOMIC DNA]</scope>
    <source>
        <strain evidence="3">cv. HN1</strain>
        <tissue evidence="2">Leaves</tissue>
    </source>
</reference>
<evidence type="ECO:0000313" key="2">
    <source>
        <dbReference type="EMBL" id="RZC72416.1"/>
    </source>
</evidence>
<sequence length="160" mass="18920">MRVQLQQDFEIMKIKLIESALVNGVLDHFLKVYVIILVAYHYKTFTWPEIWEDCRRCEITDMENERMADLSAQIFNHCVYSLIALFALVISFAHYVFIGFFTRNLEVEKYRRYRKIILQILTAVCNICAVIWCVLIIILLVCLARLFNGNLKKCLCNKWG</sequence>
<dbReference type="EMBL" id="CM010721">
    <property type="protein sequence ID" value="RZC72416.1"/>
    <property type="molecule type" value="Genomic_DNA"/>
</dbReference>
<keyword evidence="1" id="KW-0472">Membrane</keyword>
<proteinExistence type="predicted"/>
<name>A0A4Y7KHS2_PAPSO</name>
<gene>
    <name evidence="2" type="ORF">C5167_035549</name>
</gene>
<feature type="transmembrane region" description="Helical" evidence="1">
    <location>
        <begin position="79"/>
        <end position="102"/>
    </location>
</feature>
<evidence type="ECO:0000256" key="1">
    <source>
        <dbReference type="SAM" id="Phobius"/>
    </source>
</evidence>
<dbReference type="Proteomes" id="UP000316621">
    <property type="component" value="Chromosome 7"/>
</dbReference>
<keyword evidence="1" id="KW-1133">Transmembrane helix</keyword>
<dbReference type="Gramene" id="RZC72416">
    <property type="protein sequence ID" value="RZC72416"/>
    <property type="gene ID" value="C5167_035549"/>
</dbReference>
<protein>
    <submittedName>
        <fullName evidence="2">Uncharacterized protein</fullName>
    </submittedName>
</protein>
<feature type="transmembrane region" description="Helical" evidence="1">
    <location>
        <begin position="20"/>
        <end position="42"/>
    </location>
</feature>
<organism evidence="2 3">
    <name type="scientific">Papaver somniferum</name>
    <name type="common">Opium poppy</name>
    <dbReference type="NCBI Taxonomy" id="3469"/>
    <lineage>
        <taxon>Eukaryota</taxon>
        <taxon>Viridiplantae</taxon>
        <taxon>Streptophyta</taxon>
        <taxon>Embryophyta</taxon>
        <taxon>Tracheophyta</taxon>
        <taxon>Spermatophyta</taxon>
        <taxon>Magnoliopsida</taxon>
        <taxon>Ranunculales</taxon>
        <taxon>Papaveraceae</taxon>
        <taxon>Papaveroideae</taxon>
        <taxon>Papaver</taxon>
    </lineage>
</organism>
<feature type="transmembrane region" description="Helical" evidence="1">
    <location>
        <begin position="123"/>
        <end position="147"/>
    </location>
</feature>